<reference evidence="2 3" key="1">
    <citation type="submission" date="2024-04" db="EMBL/GenBank/DDBJ databases">
        <title>Genome sequencing and metabolic network reconstruction of aminoacids and betaine degradation by Anoxynatronum sibiricum.</title>
        <authorList>
            <person name="Detkova E.N."/>
            <person name="Boltjanskaja Y.V."/>
            <person name="Mardanov A.V."/>
            <person name="Kevbrin V."/>
        </authorList>
    </citation>
    <scope>NUCLEOTIDE SEQUENCE [LARGE SCALE GENOMIC DNA]</scope>
    <source>
        <strain evidence="2 3">Z-7981</strain>
    </source>
</reference>
<dbReference type="Proteomes" id="UP001407405">
    <property type="component" value="Unassembled WGS sequence"/>
</dbReference>
<gene>
    <name evidence="2" type="ORF">AAIG11_10395</name>
</gene>
<protein>
    <submittedName>
        <fullName evidence="2">Epoxyqueuosine reductase</fullName>
    </submittedName>
</protein>
<dbReference type="PANTHER" id="PTHR42827">
    <property type="entry name" value="IRON-SULFUR CLUSTER-BINDING PROTEIN-RELATED"/>
    <property type="match status" value="1"/>
</dbReference>
<dbReference type="RefSeq" id="WP_343186207.1">
    <property type="nucleotide sequence ID" value="NZ_JBCITM010000009.1"/>
</dbReference>
<evidence type="ECO:0000313" key="2">
    <source>
        <dbReference type="EMBL" id="MEN1760887.1"/>
    </source>
</evidence>
<proteinExistence type="predicted"/>
<evidence type="ECO:0000313" key="3">
    <source>
        <dbReference type="Proteomes" id="UP001407405"/>
    </source>
</evidence>
<organism evidence="2 3">
    <name type="scientific">Anoxynatronum sibiricum</name>
    <dbReference type="NCBI Taxonomy" id="210623"/>
    <lineage>
        <taxon>Bacteria</taxon>
        <taxon>Bacillati</taxon>
        <taxon>Bacillota</taxon>
        <taxon>Clostridia</taxon>
        <taxon>Eubacteriales</taxon>
        <taxon>Clostridiaceae</taxon>
        <taxon>Anoxynatronum</taxon>
    </lineage>
</organism>
<dbReference type="PANTHER" id="PTHR42827:SF1">
    <property type="entry name" value="IRON-SULFUR CLUSTER-BINDING PROTEIN"/>
    <property type="match status" value="1"/>
</dbReference>
<sequence>MELLIRKWIQQYVADYPNQKALENCWQSPLTAFVPAEDPRFHHIKNWGQPEHQLPVDLLPEARTVVAFFLPFLPAIPHSNRNGRLASREWGRAYLLTNQLIADLNLFLKDQLEQAGFKAAFAQATHNFDETTLMSVWSHRHVAYLAGLGNVGLNNMLITEKGCCGRVGTLVTSAPVTCQSVTPAETCLYRYNGSCGLCVQRCVNGSLTLDAFDRHRCYEMCLENASALSSMGLADVCGKCTVGLPCSGVNPTSRLTPSPAGSPDARNHKEGSLNEL</sequence>
<accession>A0ABU9VUP2</accession>
<keyword evidence="3" id="KW-1185">Reference proteome</keyword>
<dbReference type="EMBL" id="JBCITM010000009">
    <property type="protein sequence ID" value="MEN1760887.1"/>
    <property type="molecule type" value="Genomic_DNA"/>
</dbReference>
<comment type="caution">
    <text evidence="2">The sequence shown here is derived from an EMBL/GenBank/DDBJ whole genome shotgun (WGS) entry which is preliminary data.</text>
</comment>
<name>A0ABU9VUP2_9CLOT</name>
<feature type="region of interest" description="Disordered" evidence="1">
    <location>
        <begin position="254"/>
        <end position="276"/>
    </location>
</feature>
<feature type="compositionally biased region" description="Basic and acidic residues" evidence="1">
    <location>
        <begin position="265"/>
        <end position="276"/>
    </location>
</feature>
<evidence type="ECO:0000256" key="1">
    <source>
        <dbReference type="SAM" id="MobiDB-lite"/>
    </source>
</evidence>